<dbReference type="VEuPathDB" id="FungiDB:G647_08708"/>
<dbReference type="VEuPathDB" id="FungiDB:CLCR_06528"/>
<evidence type="ECO:0000256" key="9">
    <source>
        <dbReference type="SAM" id="Coils"/>
    </source>
</evidence>
<keyword evidence="6" id="KW-0862">Zinc</keyword>
<dbReference type="Gene3D" id="1.25.40.20">
    <property type="entry name" value="Ankyrin repeat-containing domain"/>
    <property type="match status" value="4"/>
</dbReference>
<evidence type="ECO:0000313" key="11">
    <source>
        <dbReference type="EMBL" id="OCT49785.1"/>
    </source>
</evidence>
<dbReference type="AlphaFoldDB" id="A0A1C1CMM2"/>
<keyword evidence="12" id="KW-1185">Reference proteome</keyword>
<dbReference type="InterPro" id="IPR002867">
    <property type="entry name" value="IBR_dom"/>
</dbReference>
<evidence type="ECO:0000256" key="4">
    <source>
        <dbReference type="ARBA" id="ARBA00022771"/>
    </source>
</evidence>
<keyword evidence="3" id="KW-0677">Repeat</keyword>
<sequence length="1947" mass="215923">MLVHKRARIQQLTGGFYVEEPAPPRIDLQPRFRVETITKHDKALAESFLKREASAARVSQPLLRRVKSKLTRPDKAVTLTALCNHVHIDGCAEVAQIYIDRLSIDAAQSGTQLEVPDDLLLAAIKNANVNLVRLLAPVTAEEAVTAALEPAVLGGNQSIVTALLEYGADPNTLDHTCMFRPAGTDLRLFQLILRAPRPLRPEAFGNLCVVAIQCGDSAALRVLLRSISDYQVIRDGTVPWHRDSLLATAVSSPDTAAFFSIAAATSSWPLSDARLFLQVLEAPGLDRCLAKDMLEVLLCLSDGTAQSSHTDREMQSTLCRCIQTQEEDILRLLVSYGVQISAEPLLLVCQIQDVRMLDTLLVGNIRGADQVVTRISHLQGQLQREMRQRIQRRLLAVGADGVWKHRELVKAASEGQVQWVEALINGNASVDYHNGAALVEAVSLGHIPIVQRLLSRPVSLRSLQAAFPGVCQLETLPRRLLAKLFINQGLTGQCLDEALNSELCNYSYHRDPDLVDMLLSAGGQCSDISLTVVFEHRDANIFDKIRLSETILHDSALQWSKSWHRVLFHHVEERDEHAAVSAACLKMILSKSGPTEGLCDAHDGARQVECFHQFLESGAEDIELLLACLTWVQHMDSIIVTELVLTAAYFCDLDRLQLIVRSKPLGSPVPPQSSTFSRKLAVNLLSSERSNQFSDVHIPPLRQTHSDFSDTRTAEALKVVFRQHLRDGFESHLATRLLKRHLEQCTQAVPPGEHWPVLTTQYLLSQPIEVTLPEYNECLNMAITSQQWLVLESLLERQLPRDTLSSLLLDQTSPLTPVTLQVLLESQAMSCMEVEFFSDVVQRAFNHACLTHSRKAAILFCTRSRCRLSITDVLTSLQQAIDELELGYVSSLLGATSFSSSELETLWKHVTWQYFSESLAFLEILLKAGADGSSVVVTLMDAIGRNDERLVSLILALWQAPRSLQQREEFDYQNRQPVLKPLGEVPETEYFTVLGQALSIAVRLDLPEICKLLCTAGAPLVYRRQSLIELTVVLGSYRALKELVRHSTACSKTQDIVNFALLQAVVNNRPTWITGLVELGGSVETYGLEPLKAAAALDQTAMLSALLPYNRSLEGLLAIHQVLEKRLAEAKANLDDLCSMFEQVRMAGFDHAESFSNALLSLSGLRSATVNHARVLVKCGASVEYREGDCMIQTWRHGNVHLFPYLLTQCTKTSVVTELLNKACEDYLRGAENGFSLEAEGSLVVFGTLLRREVSQESRNLSLDAIARLDSNDAACRYGPNVLEIIELLLENGARFIDGAGSPLYHVCRLSNNPKIHSLVSKSNPPMRSRFLALYHLFCNQDWSAPVGSNISKANDNLDQACLYNINFPASEAECVELEESDIISLLGAMLNPRGRGVGTTLMFSFFFMRGALRLLAPRTCCDNDRNDVEQMIVAAITNCDETRLERERSEQRIEVLLRVLQIDALNAAGVWSDTTGLALKEEALDRLLVLSLQHERFSLVSTLMESGADPNATDQDGRSALYLATAANSLDIMETLIEKGARENDGSLHIATCLQHHEAMHLLLKAEHIPSHCSPLFTGGTPLEAFLRFDHPGIAEDLFGVTLTVLLCDTELPSDFWTREPSPLSLALLGSSPYEMFSALIDFLPMKVAELPLVRQDRFMLSILSLVEKGDEIPLSDVQRVDLLARLEELEFTRTYYAVEGDQPEDAVNVPEELEAPDIRARRRAWREKGCAVCSDKPEDRKAIHAALAPSCANNHGWDDDIICTECLRGYLESQMFPQGNDKFPSTKVKCWAPNCPDILGHSVLQAYAEAGRFAVYDASLAQLCLHDGANMVRCANPGCTGAAWLDEDEDKDITIVACPVCGKDTCIQCNQLYDRHRDEPCPRGEEALGAERRRAEEAATARVLAKGKKCPRCRVPYERIEGCDHIVCGKDAYSQARSRELRSIS</sequence>
<feature type="repeat" description="ANK" evidence="8">
    <location>
        <begin position="143"/>
        <end position="175"/>
    </location>
</feature>
<evidence type="ECO:0000256" key="8">
    <source>
        <dbReference type="PROSITE-ProRule" id="PRU00023"/>
    </source>
</evidence>
<dbReference type="CDD" id="cd20336">
    <property type="entry name" value="Rcat_RBR"/>
    <property type="match status" value="1"/>
</dbReference>
<dbReference type="STRING" id="86049.A0A1C1CMM2"/>
<dbReference type="InterPro" id="IPR044066">
    <property type="entry name" value="TRIAD_supradom"/>
</dbReference>
<dbReference type="PANTHER" id="PTHR24123:SF141">
    <property type="entry name" value="ANKYRIN 2, ISOFORM U"/>
    <property type="match status" value="1"/>
</dbReference>
<dbReference type="OrthoDB" id="3182339at2759"/>
<evidence type="ECO:0000259" key="10">
    <source>
        <dbReference type="PROSITE" id="PS51873"/>
    </source>
</evidence>
<keyword evidence="1" id="KW-0808">Transferase</keyword>
<evidence type="ECO:0000256" key="6">
    <source>
        <dbReference type="ARBA" id="ARBA00022833"/>
    </source>
</evidence>
<dbReference type="Gene3D" id="1.20.120.1750">
    <property type="match status" value="1"/>
</dbReference>
<dbReference type="Proteomes" id="UP000094526">
    <property type="component" value="Unassembled WGS sequence"/>
</dbReference>
<dbReference type="SMART" id="SM00248">
    <property type="entry name" value="ANK"/>
    <property type="match status" value="7"/>
</dbReference>
<organism evidence="11 12">
    <name type="scientific">Cladophialophora carrionii</name>
    <dbReference type="NCBI Taxonomy" id="86049"/>
    <lineage>
        <taxon>Eukaryota</taxon>
        <taxon>Fungi</taxon>
        <taxon>Dikarya</taxon>
        <taxon>Ascomycota</taxon>
        <taxon>Pezizomycotina</taxon>
        <taxon>Eurotiomycetes</taxon>
        <taxon>Chaetothyriomycetidae</taxon>
        <taxon>Chaetothyriales</taxon>
        <taxon>Herpotrichiellaceae</taxon>
        <taxon>Cladophialophora</taxon>
    </lineage>
</organism>
<feature type="coiled-coil region" evidence="9">
    <location>
        <begin position="1113"/>
        <end position="1140"/>
    </location>
</feature>
<feature type="domain" description="RING-type" evidence="10">
    <location>
        <begin position="1728"/>
        <end position="1947"/>
    </location>
</feature>
<comment type="caution">
    <text evidence="11">The sequence shown here is derived from an EMBL/GenBank/DDBJ whole genome shotgun (WGS) entry which is preliminary data.</text>
</comment>
<keyword evidence="9" id="KW-0175">Coiled coil</keyword>
<dbReference type="SUPFAM" id="SSF57850">
    <property type="entry name" value="RING/U-box"/>
    <property type="match status" value="1"/>
</dbReference>
<keyword evidence="7 8" id="KW-0040">ANK repeat</keyword>
<gene>
    <name evidence="11" type="ORF">CLCR_06528</name>
</gene>
<dbReference type="InterPro" id="IPR051165">
    <property type="entry name" value="Multifunctional_ANK_Repeat"/>
</dbReference>
<evidence type="ECO:0000256" key="1">
    <source>
        <dbReference type="ARBA" id="ARBA00022679"/>
    </source>
</evidence>
<evidence type="ECO:0000313" key="12">
    <source>
        <dbReference type="Proteomes" id="UP000094526"/>
    </source>
</evidence>
<evidence type="ECO:0000256" key="2">
    <source>
        <dbReference type="ARBA" id="ARBA00022723"/>
    </source>
</evidence>
<dbReference type="Pfam" id="PF12796">
    <property type="entry name" value="Ank_2"/>
    <property type="match status" value="1"/>
</dbReference>
<dbReference type="VEuPathDB" id="FungiDB:G647_08709"/>
<protein>
    <recommendedName>
        <fullName evidence="10">RING-type domain-containing protein</fullName>
    </recommendedName>
</protein>
<keyword evidence="5" id="KW-0833">Ubl conjugation pathway</keyword>
<proteinExistence type="predicted"/>
<dbReference type="PROSITE" id="PS50297">
    <property type="entry name" value="ANK_REP_REGION"/>
    <property type="match status" value="1"/>
</dbReference>
<keyword evidence="2" id="KW-0479">Metal-binding</keyword>
<dbReference type="Pfam" id="PF01485">
    <property type="entry name" value="IBR"/>
    <property type="match status" value="1"/>
</dbReference>
<reference evidence="12" key="1">
    <citation type="submission" date="2015-07" db="EMBL/GenBank/DDBJ databases">
        <authorList>
            <person name="Teixeira M.M."/>
            <person name="Souza R.C."/>
            <person name="Almeida L.G."/>
            <person name="Vicente V.A."/>
            <person name="de Hoog S."/>
            <person name="Bocca A.L."/>
            <person name="de Almeida S.R."/>
            <person name="Vasconcelos A.T."/>
            <person name="Felipe M.S."/>
        </authorList>
    </citation>
    <scope>NUCLEOTIDE SEQUENCE [LARGE SCALE GENOMIC DNA]</scope>
    <source>
        <strain evidence="12">KSF</strain>
    </source>
</reference>
<dbReference type="SUPFAM" id="SSF48403">
    <property type="entry name" value="Ankyrin repeat"/>
    <property type="match status" value="3"/>
</dbReference>
<feature type="repeat" description="ANK" evidence="8">
    <location>
        <begin position="1517"/>
        <end position="1549"/>
    </location>
</feature>
<dbReference type="PANTHER" id="PTHR24123">
    <property type="entry name" value="ANKYRIN REPEAT-CONTAINING"/>
    <property type="match status" value="1"/>
</dbReference>
<evidence type="ECO:0000256" key="3">
    <source>
        <dbReference type="ARBA" id="ARBA00022737"/>
    </source>
</evidence>
<dbReference type="CDD" id="cd20335">
    <property type="entry name" value="BRcat_RBR"/>
    <property type="match status" value="1"/>
</dbReference>
<dbReference type="InterPro" id="IPR002110">
    <property type="entry name" value="Ankyrin_rpt"/>
</dbReference>
<dbReference type="PROSITE" id="PS51873">
    <property type="entry name" value="TRIAD"/>
    <property type="match status" value="1"/>
</dbReference>
<name>A0A1C1CMM2_9EURO</name>
<dbReference type="GO" id="GO:0016740">
    <property type="term" value="F:transferase activity"/>
    <property type="evidence" value="ECO:0007669"/>
    <property type="project" value="UniProtKB-KW"/>
</dbReference>
<dbReference type="GO" id="GO:0008270">
    <property type="term" value="F:zinc ion binding"/>
    <property type="evidence" value="ECO:0007669"/>
    <property type="project" value="UniProtKB-KW"/>
</dbReference>
<keyword evidence="4" id="KW-0863">Zinc-finger</keyword>
<dbReference type="EMBL" id="LGRB01000010">
    <property type="protein sequence ID" value="OCT49785.1"/>
    <property type="molecule type" value="Genomic_DNA"/>
</dbReference>
<evidence type="ECO:0000256" key="5">
    <source>
        <dbReference type="ARBA" id="ARBA00022786"/>
    </source>
</evidence>
<dbReference type="PROSITE" id="PS50088">
    <property type="entry name" value="ANK_REPEAT"/>
    <property type="match status" value="2"/>
</dbReference>
<dbReference type="InterPro" id="IPR036770">
    <property type="entry name" value="Ankyrin_rpt-contain_sf"/>
</dbReference>
<accession>A0A1C1CMM2</accession>
<evidence type="ECO:0000256" key="7">
    <source>
        <dbReference type="ARBA" id="ARBA00023043"/>
    </source>
</evidence>